<dbReference type="GO" id="GO:0003677">
    <property type="term" value="F:DNA binding"/>
    <property type="evidence" value="ECO:0007669"/>
    <property type="project" value="TreeGrafter"/>
</dbReference>
<dbReference type="STRING" id="34508.A0A4U8V1J3"/>
<protein>
    <recommendedName>
        <fullName evidence="5">Timeless N-terminal domain-containing protein</fullName>
    </recommendedName>
</protein>
<dbReference type="GO" id="GO:0006281">
    <property type="term" value="P:DNA repair"/>
    <property type="evidence" value="ECO:0007669"/>
    <property type="project" value="TreeGrafter"/>
</dbReference>
<keyword evidence="7" id="KW-1185">Reference proteome</keyword>
<dbReference type="Pfam" id="PF26019">
    <property type="entry name" value="HTH_TIMELESS"/>
    <property type="match status" value="2"/>
</dbReference>
<keyword evidence="3" id="KW-0131">Cell cycle</keyword>
<evidence type="ECO:0000256" key="1">
    <source>
        <dbReference type="ARBA" id="ARBA00004123"/>
    </source>
</evidence>
<dbReference type="EMBL" id="AZBU02000001">
    <property type="protein sequence ID" value="TMS39159.1"/>
    <property type="molecule type" value="Genomic_DNA"/>
</dbReference>
<gene>
    <name evidence="6" type="ORF">L596_005729</name>
</gene>
<comment type="caution">
    <text evidence="6">The sequence shown here is derived from an EMBL/GenBank/DDBJ whole genome shotgun (WGS) entry which is preliminary data.</text>
</comment>
<evidence type="ECO:0000256" key="3">
    <source>
        <dbReference type="ARBA" id="ARBA00023306"/>
    </source>
</evidence>
<dbReference type="Pfam" id="PF04821">
    <property type="entry name" value="TIMELESS"/>
    <property type="match status" value="1"/>
</dbReference>
<feature type="domain" description="Timeless N-terminal" evidence="5">
    <location>
        <begin position="20"/>
        <end position="277"/>
    </location>
</feature>
<dbReference type="PANTHER" id="PTHR22940:SF4">
    <property type="entry name" value="PROTEIN TIMELESS HOMOLOG"/>
    <property type="match status" value="1"/>
</dbReference>
<dbReference type="AlphaFoldDB" id="A0A4U8V1J3"/>
<evidence type="ECO:0000256" key="4">
    <source>
        <dbReference type="SAM" id="MobiDB-lite"/>
    </source>
</evidence>
<keyword evidence="2" id="KW-0539">Nucleus</keyword>
<reference evidence="6 7" key="1">
    <citation type="journal article" date="2015" name="Genome Biol.">
        <title>Comparative genomics of Steinernema reveals deeply conserved gene regulatory networks.</title>
        <authorList>
            <person name="Dillman A.R."/>
            <person name="Macchietto M."/>
            <person name="Porter C.F."/>
            <person name="Rogers A."/>
            <person name="Williams B."/>
            <person name="Antoshechkin I."/>
            <person name="Lee M.M."/>
            <person name="Goodwin Z."/>
            <person name="Lu X."/>
            <person name="Lewis E.E."/>
            <person name="Goodrich-Blair H."/>
            <person name="Stock S.P."/>
            <person name="Adams B.J."/>
            <person name="Sternberg P.W."/>
            <person name="Mortazavi A."/>
        </authorList>
    </citation>
    <scope>NUCLEOTIDE SEQUENCE [LARGE SCALE GENOMIC DNA]</scope>
    <source>
        <strain evidence="6 7">ALL</strain>
    </source>
</reference>
<dbReference type="GO" id="GO:0000076">
    <property type="term" value="P:DNA replication checkpoint signaling"/>
    <property type="evidence" value="ECO:0007669"/>
    <property type="project" value="TreeGrafter"/>
</dbReference>
<comment type="subcellular location">
    <subcellularLocation>
        <location evidence="1">Nucleus</location>
    </subcellularLocation>
</comment>
<feature type="region of interest" description="Disordered" evidence="4">
    <location>
        <begin position="1173"/>
        <end position="1203"/>
    </location>
</feature>
<dbReference type="InterPro" id="IPR044998">
    <property type="entry name" value="Timeless"/>
</dbReference>
<feature type="region of interest" description="Disordered" evidence="4">
    <location>
        <begin position="1064"/>
        <end position="1154"/>
    </location>
</feature>
<dbReference type="Proteomes" id="UP000298663">
    <property type="component" value="Chromosome X"/>
</dbReference>
<accession>A0A4U8V1J3</accession>
<evidence type="ECO:0000256" key="2">
    <source>
        <dbReference type="ARBA" id="ARBA00023242"/>
    </source>
</evidence>
<proteinExistence type="predicted"/>
<feature type="compositionally biased region" description="Basic and acidic residues" evidence="4">
    <location>
        <begin position="1069"/>
        <end position="1079"/>
    </location>
</feature>
<feature type="compositionally biased region" description="Basic and acidic residues" evidence="4">
    <location>
        <begin position="1099"/>
        <end position="1127"/>
    </location>
</feature>
<sequence>MAAIVQSTIGALGYKDNRGVYHREPDCYESVRDLITFLRNDNQKTYRKICGTQNIVKTDLVPIMTDKSTPENLFDVALRLTINLCQPVVLVYRGEMPDSNEDWKMYMDLEANLRRSKAGFASVDFMKVLLKKIKKYFRMEWEIRSEAQKMIIERIMLLLKYALAIDSSENDKQRTSEDMNTHDRVVMAFLEAGLGPALIDIACNKYERDFHLHTLEIIALLLKEHKPVDIYRAGTEKQREADTAQLQKAVDQEKSKLLSKKRQVGSRHSGFAGAFTVKGLKAVNKENDMVVQRVVKDANSVNHLTERKNRLKASKKECTIDKAPTTHLSSEAVRVALKNFYEILMPSAFALLLKNAKEPAFGTQTLSNRNSDVHYFLAMRLGLEYAYLADLSFSFVEDVVTKNGFHHVQQTVFDFIDKMKVNKTEAKMIGAKSQYAVAALKELTICLNHYITKGTENIRELVKEIANDLLKLEEYRDTGFDMLKMFVPYAMPKQVLRDMVVFVHYYVRIMERSYKEGELRVVSKTAKVRSQRQNKKKAVEAEREQAETIDFLPADELVAIWDEQVAKSLTEVLNGEGTVDEDVVVIDALLKVSTKQEMSFAMLLIQRALREGDVSRAVGLHRGARELWPEGMFGKEGINPEEEFAELREVFNSDLSVIAGEYATERAKVYETSEFIEGGGELSEEDSEEQDQYLTKEINFDFKEYVIKFGRPEILRWYSLLFADYDKNPSEVNKCILKMMHRIAFDFSEPSRLYHVSVFSTLLNIRDELKNLPNTAIKNHKHCELYRFGIHLLRKFMSTWKERGGKLIPELLFWKTSSEVFDIENGYGAFDKDRSRKGILWPEELEDEVEKLHEEFMGFEDKPQGMDVADFIEHNLSETRNRKQILKLLKKLSMDMGDLRITKKFTSGKPDIFTAEVTENMKVWVEQFKEIKEKDEEMEEVKDVVEYIQMRLPEIASRSKIMKQLKYCGIEIGSKRGWSSDMDNELRSLKEEYDAGVEAFSGDLLDYIVLKINGTKSRGQVKSRLQKLNIEFQTVRKTAKMRRAIEAGYDDDFRKELDAILELPDYEERETRPRSRSPELELDFSDLSDAESTSGDSGPAKEDLKSPHPDDEGMCKSEQSDEPKEDRVDDDDDVSFSPNARKRVRVMLSDDENDIEEPVAISRKRSLSEVLTTMSGDEDAGGMAAPTSPKRKRVVISDDEDSD</sequence>
<dbReference type="PANTHER" id="PTHR22940">
    <property type="entry name" value="TIMEOUT/TIMELESS-2"/>
    <property type="match status" value="1"/>
</dbReference>
<name>A0A4U8V1J3_STECR</name>
<feature type="compositionally biased region" description="Acidic residues" evidence="4">
    <location>
        <begin position="1080"/>
        <end position="1089"/>
    </location>
</feature>
<dbReference type="OrthoDB" id="310853at2759"/>
<evidence type="ECO:0000313" key="6">
    <source>
        <dbReference type="EMBL" id="TMS39159.1"/>
    </source>
</evidence>
<reference evidence="6 7" key="2">
    <citation type="journal article" date="2019" name="G3 (Bethesda)">
        <title>Hybrid Assembly of the Genome of the Entomopathogenic Nematode Steinernema carpocapsae Identifies the X-Chromosome.</title>
        <authorList>
            <person name="Serra L."/>
            <person name="Macchietto M."/>
            <person name="Macias-Munoz A."/>
            <person name="McGill C.J."/>
            <person name="Rodriguez I.M."/>
            <person name="Rodriguez B."/>
            <person name="Murad R."/>
            <person name="Mortazavi A."/>
        </authorList>
    </citation>
    <scope>NUCLEOTIDE SEQUENCE [LARGE SCALE GENOMIC DNA]</scope>
    <source>
        <strain evidence="6 7">ALL</strain>
    </source>
</reference>
<evidence type="ECO:0000259" key="5">
    <source>
        <dbReference type="Pfam" id="PF04821"/>
    </source>
</evidence>
<dbReference type="GO" id="GO:0043111">
    <property type="term" value="P:replication fork arrest"/>
    <property type="evidence" value="ECO:0007669"/>
    <property type="project" value="TreeGrafter"/>
</dbReference>
<dbReference type="GO" id="GO:0031298">
    <property type="term" value="C:replication fork protection complex"/>
    <property type="evidence" value="ECO:0007669"/>
    <property type="project" value="TreeGrafter"/>
</dbReference>
<dbReference type="EMBL" id="CM016762">
    <property type="protein sequence ID" value="TMS39159.1"/>
    <property type="molecule type" value="Genomic_DNA"/>
</dbReference>
<evidence type="ECO:0000313" key="7">
    <source>
        <dbReference type="Proteomes" id="UP000298663"/>
    </source>
</evidence>
<organism evidence="6 7">
    <name type="scientific">Steinernema carpocapsae</name>
    <name type="common">Entomopathogenic nematode</name>
    <dbReference type="NCBI Taxonomy" id="34508"/>
    <lineage>
        <taxon>Eukaryota</taxon>
        <taxon>Metazoa</taxon>
        <taxon>Ecdysozoa</taxon>
        <taxon>Nematoda</taxon>
        <taxon>Chromadorea</taxon>
        <taxon>Rhabditida</taxon>
        <taxon>Tylenchina</taxon>
        <taxon>Panagrolaimomorpha</taxon>
        <taxon>Strongyloidoidea</taxon>
        <taxon>Steinernematidae</taxon>
        <taxon>Steinernema</taxon>
    </lineage>
</organism>
<dbReference type="InterPro" id="IPR006906">
    <property type="entry name" value="Timeless_N"/>
</dbReference>